<evidence type="ECO:0000313" key="3">
    <source>
        <dbReference type="Proteomes" id="UP000198372"/>
    </source>
</evidence>
<proteinExistence type="predicted"/>
<feature type="region of interest" description="Disordered" evidence="1">
    <location>
        <begin position="56"/>
        <end position="75"/>
    </location>
</feature>
<gene>
    <name evidence="2" type="ORF">BQ2448_1946</name>
</gene>
<accession>A0A238FCV6</accession>
<dbReference type="Proteomes" id="UP000198372">
    <property type="component" value="Unassembled WGS sequence"/>
</dbReference>
<keyword evidence="3" id="KW-1185">Reference proteome</keyword>
<dbReference type="AlphaFoldDB" id="A0A238FCV6"/>
<feature type="compositionally biased region" description="Basic and acidic residues" evidence="1">
    <location>
        <begin position="56"/>
        <end position="69"/>
    </location>
</feature>
<reference evidence="3" key="1">
    <citation type="submission" date="2016-09" db="EMBL/GenBank/DDBJ databases">
        <authorList>
            <person name="Jeantristanb JTB J.-T."/>
            <person name="Ricardo R."/>
        </authorList>
    </citation>
    <scope>NUCLEOTIDE SEQUENCE [LARGE SCALE GENOMIC DNA]</scope>
</reference>
<sequence>MVAIPSTYGERADFLFGKIIVNSTISTSTKPYSQQLDPKKEDIPVAPFLSMHHDKSTIDRPWQRSKEGSPELGSAMRRYLPSCARSWRRK</sequence>
<dbReference type="EMBL" id="FMSP01000004">
    <property type="protein sequence ID" value="SCV68926.1"/>
    <property type="molecule type" value="Genomic_DNA"/>
</dbReference>
<evidence type="ECO:0000313" key="2">
    <source>
        <dbReference type="EMBL" id="SCV68926.1"/>
    </source>
</evidence>
<name>A0A238FCV6_9BASI</name>
<protein>
    <submittedName>
        <fullName evidence="2">BQ2448_1946 protein</fullName>
    </submittedName>
</protein>
<evidence type="ECO:0000256" key="1">
    <source>
        <dbReference type="SAM" id="MobiDB-lite"/>
    </source>
</evidence>
<organism evidence="2 3">
    <name type="scientific">Microbotryum intermedium</name>
    <dbReference type="NCBI Taxonomy" id="269621"/>
    <lineage>
        <taxon>Eukaryota</taxon>
        <taxon>Fungi</taxon>
        <taxon>Dikarya</taxon>
        <taxon>Basidiomycota</taxon>
        <taxon>Pucciniomycotina</taxon>
        <taxon>Microbotryomycetes</taxon>
        <taxon>Microbotryales</taxon>
        <taxon>Microbotryaceae</taxon>
        <taxon>Microbotryum</taxon>
    </lineage>
</organism>